<name>Q68CL7_HUMAN</name>
<proteinExistence type="evidence at transcript level"/>
<dbReference type="EMBL" id="AB073346">
    <property type="protein sequence ID" value="BAD38631.1"/>
    <property type="molecule type" value="mRNA"/>
</dbReference>
<sequence length="48" mass="5334">MGFPYPCPRCALRLECRSLFPRSLELWVLPAPCPSFQLSPGHTGAAFL</sequence>
<organism evidence="1">
    <name type="scientific">Homo sapiens</name>
    <name type="common">Human</name>
    <dbReference type="NCBI Taxonomy" id="9606"/>
    <lineage>
        <taxon>Eukaryota</taxon>
        <taxon>Metazoa</taxon>
        <taxon>Chordata</taxon>
        <taxon>Craniata</taxon>
        <taxon>Vertebrata</taxon>
        <taxon>Euteleostomi</taxon>
        <taxon>Mammalia</taxon>
        <taxon>Eutheria</taxon>
        <taxon>Euarchontoglires</taxon>
        <taxon>Primates</taxon>
        <taxon>Haplorrhini</taxon>
        <taxon>Catarrhini</taxon>
        <taxon>Hominidae</taxon>
        <taxon>Homo</taxon>
    </lineage>
</organism>
<evidence type="ECO:0000313" key="1">
    <source>
        <dbReference type="EMBL" id="BAD38631.1"/>
    </source>
</evidence>
<reference evidence="1" key="1">
    <citation type="journal article" date="2004" name="Oncogene">
        <title>Expression profiling and differential screening between hepatoblastomas and the corresponding normal livers: identification of high expression of the PLK1 oncogene as a poor-prognostic indicator of hepatoblastomas.</title>
        <authorList>
            <person name="Yamada S."/>
            <person name="Ohira M."/>
            <person name="Horie H."/>
            <person name="Ando K."/>
            <person name="Takayasu H."/>
            <person name="Suzuki Y."/>
            <person name="Sugano S."/>
            <person name="Hirata T."/>
            <person name="Goto T."/>
            <person name="Matsunaga T."/>
            <person name="Hiyama E."/>
            <person name="Hayashi Y."/>
            <person name="Ando H."/>
            <person name="Suita S."/>
            <person name="Kaneko M."/>
            <person name="Sasaki F."/>
            <person name="Hashizume K."/>
            <person name="Ohnuma N."/>
            <person name="Nakagawara A."/>
        </authorList>
    </citation>
    <scope>NUCLEOTIDE SEQUENCE</scope>
</reference>
<gene>
    <name evidence="1" type="primary">HMFN0128</name>
</gene>
<accession>Q68CL7</accession>
<dbReference type="AlphaFoldDB" id="Q68CL7"/>
<protein>
    <submittedName>
        <fullName evidence="1">Uncharacterized protein HMFN0128</fullName>
    </submittedName>
</protein>